<keyword evidence="3" id="KW-0804">Transcription</keyword>
<organism evidence="5 6">
    <name type="scientific">Actinacidiphila acididurans</name>
    <dbReference type="NCBI Taxonomy" id="2784346"/>
    <lineage>
        <taxon>Bacteria</taxon>
        <taxon>Bacillati</taxon>
        <taxon>Actinomycetota</taxon>
        <taxon>Actinomycetes</taxon>
        <taxon>Kitasatosporales</taxon>
        <taxon>Streptomycetaceae</taxon>
        <taxon>Actinacidiphila</taxon>
    </lineage>
</organism>
<gene>
    <name evidence="5" type="ORF">ITX44_07390</name>
</gene>
<dbReference type="InterPro" id="IPR036388">
    <property type="entry name" value="WH-like_DNA-bd_sf"/>
</dbReference>
<comment type="caution">
    <text evidence="5">The sequence shown here is derived from an EMBL/GenBank/DDBJ whole genome shotgun (WGS) entry which is preliminary data.</text>
</comment>
<dbReference type="PANTHER" id="PTHR33204:SF18">
    <property type="entry name" value="TRANSCRIPTIONAL REGULATORY PROTEIN"/>
    <property type="match status" value="1"/>
</dbReference>
<keyword evidence="1" id="KW-0805">Transcription regulation</keyword>
<proteinExistence type="predicted"/>
<protein>
    <submittedName>
        <fullName evidence="5">Helix-turn-helix transcriptional regulator</fullName>
    </submittedName>
</protein>
<keyword evidence="2" id="KW-0238">DNA-binding</keyword>
<keyword evidence="6" id="KW-1185">Reference proteome</keyword>
<dbReference type="Proteomes" id="UP000749040">
    <property type="component" value="Unassembled WGS sequence"/>
</dbReference>
<dbReference type="Pfam" id="PF01638">
    <property type="entry name" value="HxlR"/>
    <property type="match status" value="1"/>
</dbReference>
<dbReference type="EMBL" id="JADKYB010000003">
    <property type="protein sequence ID" value="MBM9504361.1"/>
    <property type="molecule type" value="Genomic_DNA"/>
</dbReference>
<dbReference type="InterPro" id="IPR036390">
    <property type="entry name" value="WH_DNA-bd_sf"/>
</dbReference>
<evidence type="ECO:0000256" key="2">
    <source>
        <dbReference type="ARBA" id="ARBA00023125"/>
    </source>
</evidence>
<evidence type="ECO:0000313" key="5">
    <source>
        <dbReference type="EMBL" id="MBM9504361.1"/>
    </source>
</evidence>
<dbReference type="Gene3D" id="1.10.10.10">
    <property type="entry name" value="Winged helix-like DNA-binding domain superfamily/Winged helix DNA-binding domain"/>
    <property type="match status" value="1"/>
</dbReference>
<dbReference type="RefSeq" id="WP_205356212.1">
    <property type="nucleotide sequence ID" value="NZ_JADKYB010000003.1"/>
</dbReference>
<reference evidence="5 6" key="1">
    <citation type="submission" date="2021-01" db="EMBL/GenBank/DDBJ databases">
        <title>Streptomyces acididurans sp. nov., isolated from a peat swamp forest soil.</title>
        <authorList>
            <person name="Chantavorakit T."/>
            <person name="Duangmal K."/>
        </authorList>
    </citation>
    <scope>NUCLEOTIDE SEQUENCE [LARGE SCALE GENOMIC DNA]</scope>
    <source>
        <strain evidence="5 6">KK5PA1</strain>
    </source>
</reference>
<dbReference type="PROSITE" id="PS51118">
    <property type="entry name" value="HTH_HXLR"/>
    <property type="match status" value="1"/>
</dbReference>
<accession>A0ABS2TMY8</accession>
<sequence>MLGRTYEAQDCSVARALEVVGERWSLLIIRDALFAGSTRFRDFQRALGVASNVLSARLEGFVQAGLMERRPEEGHDAYVLTAKGRDLQPVVMALADWGDKWAAPYGPPVAFEHADCGGGARQETYCAVCAEDLGPGDVVAVRRAGPGTAGPAGRRAAE</sequence>
<evidence type="ECO:0000313" key="6">
    <source>
        <dbReference type="Proteomes" id="UP000749040"/>
    </source>
</evidence>
<dbReference type="InterPro" id="IPR002577">
    <property type="entry name" value="HTH_HxlR"/>
</dbReference>
<dbReference type="SUPFAM" id="SSF46785">
    <property type="entry name" value="Winged helix' DNA-binding domain"/>
    <property type="match status" value="1"/>
</dbReference>
<dbReference type="PANTHER" id="PTHR33204">
    <property type="entry name" value="TRANSCRIPTIONAL REGULATOR, MARR FAMILY"/>
    <property type="match status" value="1"/>
</dbReference>
<feature type="domain" description="HTH hxlR-type" evidence="4">
    <location>
        <begin position="11"/>
        <end position="106"/>
    </location>
</feature>
<evidence type="ECO:0000256" key="3">
    <source>
        <dbReference type="ARBA" id="ARBA00023163"/>
    </source>
</evidence>
<evidence type="ECO:0000259" key="4">
    <source>
        <dbReference type="PROSITE" id="PS51118"/>
    </source>
</evidence>
<evidence type="ECO:0000256" key="1">
    <source>
        <dbReference type="ARBA" id="ARBA00023015"/>
    </source>
</evidence>
<name>A0ABS2TMY8_9ACTN</name>